<accession>A0A1M6ZG68</accession>
<evidence type="ECO:0000313" key="5">
    <source>
        <dbReference type="EMBL" id="OCA78106.1"/>
    </source>
</evidence>
<evidence type="ECO:0000256" key="2">
    <source>
        <dbReference type="ARBA" id="ARBA00023125"/>
    </source>
</evidence>
<dbReference type="GO" id="GO:0043565">
    <property type="term" value="F:sequence-specific DNA binding"/>
    <property type="evidence" value="ECO:0007669"/>
    <property type="project" value="InterPro"/>
</dbReference>
<protein>
    <submittedName>
        <fullName evidence="5">AraC family transcriptional regulator</fullName>
    </submittedName>
    <submittedName>
        <fullName evidence="6">AraC-type DNA-binding protein</fullName>
    </submittedName>
</protein>
<name>A0A1M6ZG68_9FLAO</name>
<dbReference type="STRING" id="1423959.SAMN05444407_103224"/>
<keyword evidence="1" id="KW-0805">Transcription regulation</keyword>
<evidence type="ECO:0000313" key="6">
    <source>
        <dbReference type="EMBL" id="SHL29511.1"/>
    </source>
</evidence>
<dbReference type="SUPFAM" id="SSF46689">
    <property type="entry name" value="Homeodomain-like"/>
    <property type="match status" value="1"/>
</dbReference>
<dbReference type="PANTHER" id="PTHR43280">
    <property type="entry name" value="ARAC-FAMILY TRANSCRIPTIONAL REGULATOR"/>
    <property type="match status" value="1"/>
</dbReference>
<dbReference type="Pfam" id="PF02311">
    <property type="entry name" value="AraC_binding"/>
    <property type="match status" value="1"/>
</dbReference>
<dbReference type="AlphaFoldDB" id="A0A1M6ZG68"/>
<dbReference type="SMART" id="SM00342">
    <property type="entry name" value="HTH_ARAC"/>
    <property type="match status" value="1"/>
</dbReference>
<reference evidence="5 7" key="1">
    <citation type="submission" date="2016-07" db="EMBL/GenBank/DDBJ databases">
        <authorList>
            <person name="Jeong J.-J."/>
            <person name="Kim D.W."/>
            <person name="Sang M.K."/>
            <person name="Choi I.-G."/>
            <person name="Kim K.D."/>
        </authorList>
    </citation>
    <scope>NUCLEOTIDE SEQUENCE [LARGE SCALE GENOMIC DNA]</scope>
    <source>
        <strain evidence="5 7">C-26</strain>
    </source>
</reference>
<gene>
    <name evidence="5" type="ORF">BBH99_09885</name>
    <name evidence="6" type="ORF">SAMN05444407_103224</name>
</gene>
<dbReference type="EMBL" id="MAYF01000300">
    <property type="protein sequence ID" value="OCA78106.1"/>
    <property type="molecule type" value="Genomic_DNA"/>
</dbReference>
<proteinExistence type="predicted"/>
<sequence length="305" mass="35582">MKTSLDLKEIDHLRSFPELTPIYREALDDKQIKVFNREIEDCRNYLSANRRDFYKILMITGGYGVFTLGLNKYLVDKPTLFFIHPNDIISWQKTSGESAGYYLLFKKDFINSHPILKSTVERLPLFTDKSKSAITIEENDLAGFIRLWESMYNEQGNELGAEAIQAYIQLLMIDSARMSKFPIPEKTNDDYDHIHHFFGLLEKEISNINYEKPIKLRTAQEFADSMHLHPNYLNRILKKRTGQNVSAHIKGRLLDECKALLLQTSWTLEQISYAVGFSDQPNFNFFFKKNTGFTPNAFRKVFYNS</sequence>
<dbReference type="EMBL" id="FRBM01000003">
    <property type="protein sequence ID" value="SHL29511.1"/>
    <property type="molecule type" value="Genomic_DNA"/>
</dbReference>
<evidence type="ECO:0000313" key="8">
    <source>
        <dbReference type="Proteomes" id="UP000184069"/>
    </source>
</evidence>
<evidence type="ECO:0000313" key="7">
    <source>
        <dbReference type="Proteomes" id="UP000093508"/>
    </source>
</evidence>
<keyword evidence="7" id="KW-1185">Reference proteome</keyword>
<keyword evidence="2 6" id="KW-0238">DNA-binding</keyword>
<evidence type="ECO:0000256" key="3">
    <source>
        <dbReference type="ARBA" id="ARBA00023163"/>
    </source>
</evidence>
<dbReference type="SUPFAM" id="SSF51215">
    <property type="entry name" value="Regulatory protein AraC"/>
    <property type="match status" value="1"/>
</dbReference>
<organism evidence="6 8">
    <name type="scientific">Chryseobacterium contaminans</name>
    <dbReference type="NCBI Taxonomy" id="1423959"/>
    <lineage>
        <taxon>Bacteria</taxon>
        <taxon>Pseudomonadati</taxon>
        <taxon>Bacteroidota</taxon>
        <taxon>Flavobacteriia</taxon>
        <taxon>Flavobacteriales</taxon>
        <taxon>Weeksellaceae</taxon>
        <taxon>Chryseobacterium group</taxon>
        <taxon>Chryseobacterium</taxon>
    </lineage>
</organism>
<dbReference type="InterPro" id="IPR018060">
    <property type="entry name" value="HTH_AraC"/>
</dbReference>
<dbReference type="PROSITE" id="PS01124">
    <property type="entry name" value="HTH_ARAC_FAMILY_2"/>
    <property type="match status" value="1"/>
</dbReference>
<evidence type="ECO:0000256" key="1">
    <source>
        <dbReference type="ARBA" id="ARBA00023015"/>
    </source>
</evidence>
<dbReference type="RefSeq" id="WP_066696944.1">
    <property type="nucleotide sequence ID" value="NZ_FRBM01000003.1"/>
</dbReference>
<feature type="domain" description="HTH araC/xylS-type" evidence="4">
    <location>
        <begin position="195"/>
        <end position="301"/>
    </location>
</feature>
<dbReference type="InterPro" id="IPR037923">
    <property type="entry name" value="HTH-like"/>
</dbReference>
<dbReference type="Pfam" id="PF12833">
    <property type="entry name" value="HTH_18"/>
    <property type="match status" value="1"/>
</dbReference>
<evidence type="ECO:0000259" key="4">
    <source>
        <dbReference type="PROSITE" id="PS01124"/>
    </source>
</evidence>
<dbReference type="InterPro" id="IPR003313">
    <property type="entry name" value="AraC-bd"/>
</dbReference>
<dbReference type="Proteomes" id="UP000184069">
    <property type="component" value="Unassembled WGS sequence"/>
</dbReference>
<dbReference type="GO" id="GO:0003700">
    <property type="term" value="F:DNA-binding transcription factor activity"/>
    <property type="evidence" value="ECO:0007669"/>
    <property type="project" value="InterPro"/>
</dbReference>
<dbReference type="OrthoDB" id="646090at2"/>
<dbReference type="InterPro" id="IPR009057">
    <property type="entry name" value="Homeodomain-like_sf"/>
</dbReference>
<dbReference type="Gene3D" id="1.10.10.60">
    <property type="entry name" value="Homeodomain-like"/>
    <property type="match status" value="2"/>
</dbReference>
<dbReference type="PANTHER" id="PTHR43280:SF32">
    <property type="entry name" value="TRANSCRIPTIONAL REGULATORY PROTEIN"/>
    <property type="match status" value="1"/>
</dbReference>
<dbReference type="Proteomes" id="UP000093508">
    <property type="component" value="Unassembled WGS sequence"/>
</dbReference>
<keyword evidence="3" id="KW-0804">Transcription</keyword>
<reference evidence="6 8" key="2">
    <citation type="submission" date="2016-11" db="EMBL/GenBank/DDBJ databases">
        <authorList>
            <person name="Jaros S."/>
            <person name="Januszkiewicz K."/>
            <person name="Wedrychowicz H."/>
        </authorList>
    </citation>
    <scope>NUCLEOTIDE SEQUENCE [LARGE SCALE GENOMIC DNA]</scope>
    <source>
        <strain evidence="6 8">DSM 27621</strain>
    </source>
</reference>